<gene>
    <name evidence="1" type="ORF">F9K24_10220</name>
</gene>
<organism evidence="1 2">
    <name type="scientific">Leptonema illini</name>
    <dbReference type="NCBI Taxonomy" id="183"/>
    <lineage>
        <taxon>Bacteria</taxon>
        <taxon>Pseudomonadati</taxon>
        <taxon>Spirochaetota</taxon>
        <taxon>Spirochaetia</taxon>
        <taxon>Leptospirales</taxon>
        <taxon>Leptospiraceae</taxon>
        <taxon>Leptonema</taxon>
    </lineage>
</organism>
<name>A0A833M1W7_9LEPT</name>
<evidence type="ECO:0000313" key="2">
    <source>
        <dbReference type="Proteomes" id="UP000460298"/>
    </source>
</evidence>
<evidence type="ECO:0000313" key="1">
    <source>
        <dbReference type="EMBL" id="KAB2932744.1"/>
    </source>
</evidence>
<dbReference type="Proteomes" id="UP000460298">
    <property type="component" value="Unassembled WGS sequence"/>
</dbReference>
<dbReference type="EMBL" id="WBUI01000008">
    <property type="protein sequence ID" value="KAB2932744.1"/>
    <property type="molecule type" value="Genomic_DNA"/>
</dbReference>
<proteinExistence type="predicted"/>
<dbReference type="AlphaFoldDB" id="A0A833M1W7"/>
<sequence length="293" mass="31277">MIISEKENGRLFGLFRRAPVTPCTRRIPGISSPVYAILFSALCFFSVAPPQASLRAESPYRLSFTGGYAWRAAGSIVEDSGAGLNLIEGGINSGILYSPGYSEITQTVGPVYSIPDFSLSSRSFQIGLSRFFGSMEYGVALGYIDIVGSAKVPMTALNVGYFDPSLQGLYLPVTSRSSTSVFATDLSIEGFALYHLNPDDGFDLFGGAGLGAGRGWLAGFGSGPYLTEAHASLHIGLGYRAGGILYYVRGTETWFAIKSAPTSFVDRREVLVNPRSGNIRIGRAEVGISIPVF</sequence>
<protein>
    <submittedName>
        <fullName evidence="1">Uncharacterized protein</fullName>
    </submittedName>
</protein>
<comment type="caution">
    <text evidence="1">The sequence shown here is derived from an EMBL/GenBank/DDBJ whole genome shotgun (WGS) entry which is preliminary data.</text>
</comment>
<reference evidence="1 2" key="1">
    <citation type="submission" date="2019-10" db="EMBL/GenBank/DDBJ databases">
        <title>Extracellular Electron Transfer in a Candidatus Methanoperedens spp. Enrichment Culture.</title>
        <authorList>
            <person name="Berger S."/>
            <person name="Rangel Shaw D."/>
            <person name="Berben T."/>
            <person name="In 'T Zandt M."/>
            <person name="Frank J."/>
            <person name="Reimann J."/>
            <person name="Jetten M.S.M."/>
            <person name="Welte C.U."/>
        </authorList>
    </citation>
    <scope>NUCLEOTIDE SEQUENCE [LARGE SCALE GENOMIC DNA]</scope>
    <source>
        <strain evidence="1">SB12</strain>
    </source>
</reference>
<accession>A0A833M1W7</accession>